<dbReference type="AlphaFoldDB" id="A0A7C5YTP8"/>
<sequence length="492" mass="55196">MLISLREYKVVTTSLTVLLVIVVLIALAEKGPPSIAIYRGASPYNTGSIGTYNLYTMIRNRYPYTSIIKLYSELEKLFSKPNRCLFISISPEKPYSLNDAATILSALDRCSYPAIIVADERNTSNVFLKSIGSSIEVIGNVIQDSKGSIYPLAIFTLTPISNINKTYIFRLDIASGIAINNSNAKVIGYISESMQNISSIVAAYEEVDRFNKTFRVVVIGDGSIFLNQVIRGYSNVVESDVLSSYNPYREFAMDLIDVLCGYDLSCVVFIDGTRYLEIPLESIQLSQHSEIILYTDILNIVVAYILKVIHPSTWLPLALSSIDMFFGSISSSFIASMLVSSIGLSLIYLYISSRFSPIKDYRLAEVNEVEYFITADIRNAIVRRSISLDRNDYVKLFSIVDTVVRSLYGCSLCSSEAIEYIAKALNSYRDSKRFVDRMCRLYRKASKGGFLPIVLSWHRATSKAIRECENVLRALGISLMEEKGFEYKLLTI</sequence>
<keyword evidence="1" id="KW-0472">Membrane</keyword>
<keyword evidence="1" id="KW-0812">Transmembrane</keyword>
<feature type="transmembrane region" description="Helical" evidence="1">
    <location>
        <begin position="329"/>
        <end position="351"/>
    </location>
</feature>
<proteinExistence type="predicted"/>
<gene>
    <name evidence="2" type="ORF">ENL47_08660</name>
</gene>
<protein>
    <recommendedName>
        <fullName evidence="3">DUF4350 domain-containing protein</fullName>
    </recommendedName>
</protein>
<name>A0A7C5YTP8_9CREN</name>
<organism evidence="2">
    <name type="scientific">Ignisphaera aggregans</name>
    <dbReference type="NCBI Taxonomy" id="334771"/>
    <lineage>
        <taxon>Archaea</taxon>
        <taxon>Thermoproteota</taxon>
        <taxon>Thermoprotei</taxon>
        <taxon>Desulfurococcales</taxon>
        <taxon>Desulfurococcaceae</taxon>
        <taxon>Ignisphaera</taxon>
    </lineage>
</organism>
<feature type="transmembrane region" description="Helical" evidence="1">
    <location>
        <begin position="291"/>
        <end position="309"/>
    </location>
</feature>
<comment type="caution">
    <text evidence="2">The sequence shown here is derived from an EMBL/GenBank/DDBJ whole genome shotgun (WGS) entry which is preliminary data.</text>
</comment>
<evidence type="ECO:0008006" key="3">
    <source>
        <dbReference type="Google" id="ProtNLM"/>
    </source>
</evidence>
<evidence type="ECO:0000313" key="2">
    <source>
        <dbReference type="EMBL" id="HHR96850.1"/>
    </source>
</evidence>
<dbReference type="EMBL" id="DRUB01000174">
    <property type="protein sequence ID" value="HHR96850.1"/>
    <property type="molecule type" value="Genomic_DNA"/>
</dbReference>
<keyword evidence="1" id="KW-1133">Transmembrane helix</keyword>
<accession>A0A7C5YTP8</accession>
<reference evidence="2" key="1">
    <citation type="journal article" date="2020" name="mSystems">
        <title>Genome- and Community-Level Interaction Insights into Carbon Utilization and Element Cycling Functions of Hydrothermarchaeota in Hydrothermal Sediment.</title>
        <authorList>
            <person name="Zhou Z."/>
            <person name="Liu Y."/>
            <person name="Xu W."/>
            <person name="Pan J."/>
            <person name="Luo Z.H."/>
            <person name="Li M."/>
        </authorList>
    </citation>
    <scope>NUCLEOTIDE SEQUENCE [LARGE SCALE GENOMIC DNA]</scope>
    <source>
        <strain evidence="2">SpSt-1</strain>
    </source>
</reference>
<evidence type="ECO:0000256" key="1">
    <source>
        <dbReference type="SAM" id="Phobius"/>
    </source>
</evidence>